<evidence type="ECO:0000256" key="3">
    <source>
        <dbReference type="ARBA" id="ARBA00022553"/>
    </source>
</evidence>
<evidence type="ECO:0000256" key="1">
    <source>
        <dbReference type="ARBA" id="ARBA00000085"/>
    </source>
</evidence>
<protein>
    <recommendedName>
        <fullName evidence="2">histidine kinase</fullName>
        <ecNumber evidence="2">2.7.13.3</ecNumber>
    </recommendedName>
</protein>
<dbReference type="SUPFAM" id="SSF55874">
    <property type="entry name" value="ATPase domain of HSP90 chaperone/DNA topoisomerase II/histidine kinase"/>
    <property type="match status" value="1"/>
</dbReference>
<dbReference type="KEGG" id="cpau:EHF44_14530"/>
<dbReference type="Pfam" id="PF02518">
    <property type="entry name" value="HATPase_c"/>
    <property type="match status" value="1"/>
</dbReference>
<evidence type="ECO:0000313" key="8">
    <source>
        <dbReference type="EMBL" id="AZG15379.1"/>
    </source>
</evidence>
<dbReference type="SMART" id="SM00388">
    <property type="entry name" value="HisKA"/>
    <property type="match status" value="1"/>
</dbReference>
<evidence type="ECO:0000256" key="6">
    <source>
        <dbReference type="ARBA" id="ARBA00023012"/>
    </source>
</evidence>
<keyword evidence="5 8" id="KW-0418">Kinase</keyword>
<evidence type="ECO:0000256" key="4">
    <source>
        <dbReference type="ARBA" id="ARBA00022679"/>
    </source>
</evidence>
<evidence type="ECO:0000256" key="2">
    <source>
        <dbReference type="ARBA" id="ARBA00012438"/>
    </source>
</evidence>
<dbReference type="CDD" id="cd16922">
    <property type="entry name" value="HATPase_EvgS-ArcB-TorS-like"/>
    <property type="match status" value="1"/>
</dbReference>
<dbReference type="InterPro" id="IPR036097">
    <property type="entry name" value="HisK_dim/P_sf"/>
</dbReference>
<evidence type="ECO:0000256" key="5">
    <source>
        <dbReference type="ARBA" id="ARBA00022777"/>
    </source>
</evidence>
<organism evidence="8 9">
    <name type="scientific">Cupriavidus pauculus</name>
    <dbReference type="NCBI Taxonomy" id="82633"/>
    <lineage>
        <taxon>Bacteria</taxon>
        <taxon>Pseudomonadati</taxon>
        <taxon>Pseudomonadota</taxon>
        <taxon>Betaproteobacteria</taxon>
        <taxon>Burkholderiales</taxon>
        <taxon>Burkholderiaceae</taxon>
        <taxon>Cupriavidus</taxon>
    </lineage>
</organism>
<dbReference type="InterPro" id="IPR050736">
    <property type="entry name" value="Sensor_HK_Regulatory"/>
</dbReference>
<gene>
    <name evidence="8" type="ORF">EHF44_14530</name>
</gene>
<dbReference type="PROSITE" id="PS50109">
    <property type="entry name" value="HIS_KIN"/>
    <property type="match status" value="1"/>
</dbReference>
<dbReference type="Gene3D" id="3.30.565.10">
    <property type="entry name" value="Histidine kinase-like ATPase, C-terminal domain"/>
    <property type="match status" value="1"/>
</dbReference>
<dbReference type="CDD" id="cd00082">
    <property type="entry name" value="HisKA"/>
    <property type="match status" value="1"/>
</dbReference>
<keyword evidence="6" id="KW-0902">Two-component regulatory system</keyword>
<accession>A0A3G8H4Z8</accession>
<dbReference type="InterPro" id="IPR003594">
    <property type="entry name" value="HATPase_dom"/>
</dbReference>
<name>A0A3G8H4Z8_9BURK</name>
<dbReference type="GO" id="GO:0000155">
    <property type="term" value="F:phosphorelay sensor kinase activity"/>
    <property type="evidence" value="ECO:0007669"/>
    <property type="project" value="InterPro"/>
</dbReference>
<dbReference type="InterPro" id="IPR004358">
    <property type="entry name" value="Sig_transdc_His_kin-like_C"/>
</dbReference>
<dbReference type="SUPFAM" id="SSF47384">
    <property type="entry name" value="Homodimeric domain of signal transducing histidine kinase"/>
    <property type="match status" value="1"/>
</dbReference>
<dbReference type="Proteomes" id="UP000270411">
    <property type="component" value="Chromosome 1"/>
</dbReference>
<sequence>MPDMPASDPAQRATPDDIAALRAALDARDQEVLALRAEIEETNRGVVALYSELDMQAEQLRQATELKSRFLAYMSHEFRTPIVSIQSITRLLMDRVDGPLTAEQEKQVKFVRDTAAEFAEMVNDLLDLARLEAGRVDVSPAWFDMVALFDALRGMFKPVLTNPDVSLIFEEPHGVPKLFSDDRKVSQILRNYISNALKFTPSGEVRIAATCEAPGTITFSVRDTGIGIPPESHCEVFQDFVQIDSPLQRRYRGSGLGLALSKRLAELLGGHVGFESQVGVGSRFFVTLPTTFPAADLELPARPAAAAGDHHAG</sequence>
<keyword evidence="4" id="KW-0808">Transferase</keyword>
<dbReference type="Pfam" id="PF00512">
    <property type="entry name" value="HisKA"/>
    <property type="match status" value="1"/>
</dbReference>
<dbReference type="SMART" id="SM00387">
    <property type="entry name" value="HATPase_c"/>
    <property type="match status" value="1"/>
</dbReference>
<dbReference type="PANTHER" id="PTHR43711">
    <property type="entry name" value="TWO-COMPONENT HISTIDINE KINASE"/>
    <property type="match status" value="1"/>
</dbReference>
<dbReference type="InterPro" id="IPR005467">
    <property type="entry name" value="His_kinase_dom"/>
</dbReference>
<dbReference type="PRINTS" id="PR00344">
    <property type="entry name" value="BCTRLSENSOR"/>
</dbReference>
<dbReference type="AlphaFoldDB" id="A0A3G8H4Z8"/>
<keyword evidence="3" id="KW-0597">Phosphoprotein</keyword>
<dbReference type="Gene3D" id="1.10.287.130">
    <property type="match status" value="1"/>
</dbReference>
<dbReference type="EMBL" id="CP033969">
    <property type="protein sequence ID" value="AZG15379.1"/>
    <property type="molecule type" value="Genomic_DNA"/>
</dbReference>
<dbReference type="EC" id="2.7.13.3" evidence="2"/>
<reference evidence="9" key="1">
    <citation type="submission" date="2018-11" db="EMBL/GenBank/DDBJ databases">
        <title>FDA dAtabase for Regulatory Grade micrObial Sequences (FDA-ARGOS): Supporting development and validation of Infectious Disease Dx tests.</title>
        <authorList>
            <person name="Goldberg B."/>
            <person name="Campos J."/>
            <person name="Tallon L."/>
            <person name="Sadzewicz L."/>
            <person name="Zhao X."/>
            <person name="Vavikolanu K."/>
            <person name="Mehta A."/>
            <person name="Aluvathingal J."/>
            <person name="Nadendla S."/>
            <person name="Geyer C."/>
            <person name="Nandy P."/>
            <person name="Yan Y."/>
            <person name="Sichtig H."/>
        </authorList>
    </citation>
    <scope>NUCLEOTIDE SEQUENCE [LARGE SCALE GENOMIC DNA]</scope>
    <source>
        <strain evidence="9">FDAARGOS_614</strain>
    </source>
</reference>
<evidence type="ECO:0000259" key="7">
    <source>
        <dbReference type="PROSITE" id="PS50109"/>
    </source>
</evidence>
<dbReference type="InterPro" id="IPR003661">
    <property type="entry name" value="HisK_dim/P_dom"/>
</dbReference>
<comment type="catalytic activity">
    <reaction evidence="1">
        <text>ATP + protein L-histidine = ADP + protein N-phospho-L-histidine.</text>
        <dbReference type="EC" id="2.7.13.3"/>
    </reaction>
</comment>
<proteinExistence type="predicted"/>
<evidence type="ECO:0000313" key="9">
    <source>
        <dbReference type="Proteomes" id="UP000270411"/>
    </source>
</evidence>
<dbReference type="OrthoDB" id="9810730at2"/>
<dbReference type="InterPro" id="IPR036890">
    <property type="entry name" value="HATPase_C_sf"/>
</dbReference>
<dbReference type="PANTHER" id="PTHR43711:SF31">
    <property type="entry name" value="HISTIDINE KINASE"/>
    <property type="match status" value="1"/>
</dbReference>
<feature type="domain" description="Histidine kinase" evidence="7">
    <location>
        <begin position="73"/>
        <end position="292"/>
    </location>
</feature>